<sequence>MKRFVLKGLVPVMLVAGLIACSNQEDVKKDVSTNTKASATAENNDTGKKEENSSVVETPENNLEKDGNKETESPKTELDMANMKKVGTKEYGYVNVPKEWVNFKDLNPNTSFQVSSKDGSQIISLNIFKDAGKDADVETYANIVATNMETQGAKDLRGAKVSLGKYQTLQVYGAYKEGKYFVVAWIFKAEDGKYHYISAEGGIDRITDVVSYIEKGGWSLN</sequence>
<dbReference type="KEGG" id="nmk:CHR53_11775"/>
<gene>
    <name evidence="2" type="ORF">CHR53_11775</name>
</gene>
<dbReference type="EMBL" id="CP022572">
    <property type="protein sequence ID" value="AZU61905.1"/>
    <property type="molecule type" value="Genomic_DNA"/>
</dbReference>
<organism evidence="2 3">
    <name type="scientific">Neobacillus mesonae</name>
    <dbReference type="NCBI Taxonomy" id="1193713"/>
    <lineage>
        <taxon>Bacteria</taxon>
        <taxon>Bacillati</taxon>
        <taxon>Bacillota</taxon>
        <taxon>Bacilli</taxon>
        <taxon>Bacillales</taxon>
        <taxon>Bacillaceae</taxon>
        <taxon>Neobacillus</taxon>
    </lineage>
</organism>
<evidence type="ECO:0000313" key="3">
    <source>
        <dbReference type="Proteomes" id="UP000282892"/>
    </source>
</evidence>
<feature type="compositionally biased region" description="Polar residues" evidence="1">
    <location>
        <begin position="32"/>
        <end position="44"/>
    </location>
</feature>
<feature type="compositionally biased region" description="Basic and acidic residues" evidence="1">
    <location>
        <begin position="62"/>
        <end position="77"/>
    </location>
</feature>
<evidence type="ECO:0000256" key="1">
    <source>
        <dbReference type="SAM" id="MobiDB-lite"/>
    </source>
</evidence>
<reference evidence="2 3" key="1">
    <citation type="submission" date="2017-07" db="EMBL/GenBank/DDBJ databases">
        <title>The complete genome sequence of Bacillus mesonae strain H20-5, an efficient strain improving plant abiotic stress resistance.</title>
        <authorList>
            <person name="Kim S.Y."/>
            <person name="Song H."/>
            <person name="Sang M.K."/>
            <person name="Weon H.-Y."/>
            <person name="Song J."/>
        </authorList>
    </citation>
    <scope>NUCLEOTIDE SEQUENCE [LARGE SCALE GENOMIC DNA]</scope>
    <source>
        <strain evidence="2 3">H20-5</strain>
    </source>
</reference>
<proteinExistence type="predicted"/>
<dbReference type="PROSITE" id="PS51257">
    <property type="entry name" value="PROKAR_LIPOPROTEIN"/>
    <property type="match status" value="1"/>
</dbReference>
<dbReference type="AlphaFoldDB" id="A0A3Q9QUK2"/>
<keyword evidence="3" id="KW-1185">Reference proteome</keyword>
<dbReference type="OrthoDB" id="2889473at2"/>
<evidence type="ECO:0008006" key="4">
    <source>
        <dbReference type="Google" id="ProtNLM"/>
    </source>
</evidence>
<dbReference type="STRING" id="1193713.GCA_001636315_04782"/>
<dbReference type="RefSeq" id="WP_066397672.1">
    <property type="nucleotide sequence ID" value="NZ_CP022572.1"/>
</dbReference>
<protein>
    <recommendedName>
        <fullName evidence="4">Lipoprotein</fullName>
    </recommendedName>
</protein>
<feature type="region of interest" description="Disordered" evidence="1">
    <location>
        <begin position="26"/>
        <end position="77"/>
    </location>
</feature>
<dbReference type="Proteomes" id="UP000282892">
    <property type="component" value="Chromosome"/>
</dbReference>
<evidence type="ECO:0000313" key="2">
    <source>
        <dbReference type="EMBL" id="AZU61905.1"/>
    </source>
</evidence>
<accession>A0A3Q9QUK2</accession>
<name>A0A3Q9QUK2_9BACI</name>